<keyword evidence="12" id="KW-1185">Reference proteome</keyword>
<sequence length="650" mass="71742">MRLAILGLLLAAIEVLAGKERCGPNLPSCPSDKPCCSADGYCGGGAEQCTSGCQPQYSQYPFSCIPNSVCEDMDLAIKPDMYNQDNYFRPLLRYNGDASQTPFVFEQGYLGQGQDGVLFEKTSATDSRVSTARYLLYGAVTARLRHNPTSGLVTTFGTVSDVGDAILFRLAGPESGRITTNYAAHGQSAQTIGTQKRMDKFTVAQFHNYTIDWSPHNITWKVDHQVIRTVSRKDAGDKFPRTPSRVLFTAYGVSESSNKNMKNWANGTLSFDDDGYRSRGFYSHELAHLRIQCADLELANISQTGVGSEPVAYVYSKKNRSHAQPLDFSLSTDQVLLLKNPAKDGRPGTPGKPGTGPNGDRPNMYTGGSGRSTKKNSDDDDDTSTTSNGVKIGIPVGIGGAALLGALALLIFYFVRRQKRALRRPASFVSVQEPMQMRDTSASFGTPIAGEPSHHIAVPVSMQPQQGEQPFDLHQSIAVPQEEHAVDRMPEAQSVALSDDSMNEAAYYYQDPYRADMSYEVESDMGSQASDEKAHHMHYAEHGDMRRYYPYLSEEENERIAAQDAWDELREAANGRTEVPYFKSANTSSTNPRRDSDLFLTRHRRGQDSTYRARRVHQRAAYSEGGALSPSLPDTPSFSQTSRFNDFSRL</sequence>
<dbReference type="GO" id="GO:0004553">
    <property type="term" value="F:hydrolase activity, hydrolyzing O-glycosyl compounds"/>
    <property type="evidence" value="ECO:0007669"/>
    <property type="project" value="InterPro"/>
</dbReference>
<dbReference type="Proteomes" id="UP001217582">
    <property type="component" value="Chromosome 2"/>
</dbReference>
<dbReference type="PROSITE" id="PS50941">
    <property type="entry name" value="CHIT_BIND_I_2"/>
    <property type="match status" value="1"/>
</dbReference>
<feature type="signal peptide" evidence="8">
    <location>
        <begin position="1"/>
        <end position="17"/>
    </location>
</feature>
<dbReference type="SUPFAM" id="SSF49899">
    <property type="entry name" value="Concanavalin A-like lectins/glucanases"/>
    <property type="match status" value="1"/>
</dbReference>
<keyword evidence="5" id="KW-1015">Disulfide bond</keyword>
<evidence type="ECO:0000256" key="6">
    <source>
        <dbReference type="SAM" id="MobiDB-lite"/>
    </source>
</evidence>
<keyword evidence="7" id="KW-0812">Transmembrane</keyword>
<keyword evidence="3" id="KW-0378">Hydrolase</keyword>
<feature type="domain" description="GH16" evidence="10">
    <location>
        <begin position="60"/>
        <end position="284"/>
    </location>
</feature>
<dbReference type="InterPro" id="IPR001002">
    <property type="entry name" value="Chitin-bd_1"/>
</dbReference>
<dbReference type="Gene3D" id="2.60.120.200">
    <property type="match status" value="1"/>
</dbReference>
<dbReference type="InterPro" id="IPR000757">
    <property type="entry name" value="Beta-glucanase-like"/>
</dbReference>
<feature type="transmembrane region" description="Helical" evidence="7">
    <location>
        <begin position="392"/>
        <end position="415"/>
    </location>
</feature>
<keyword evidence="2 8" id="KW-0732">Signal</keyword>
<feature type="disulfide bond" evidence="5">
    <location>
        <begin position="35"/>
        <end position="49"/>
    </location>
</feature>
<keyword evidence="7" id="KW-1133">Transmembrane helix</keyword>
<evidence type="ECO:0000256" key="7">
    <source>
        <dbReference type="SAM" id="Phobius"/>
    </source>
</evidence>
<keyword evidence="4" id="KW-0326">Glycosidase</keyword>
<keyword evidence="7" id="KW-0472">Membrane</keyword>
<dbReference type="AlphaFoldDB" id="A0AAJ5YY98"/>
<accession>A0AAJ5YY98</accession>
<evidence type="ECO:0000313" key="12">
    <source>
        <dbReference type="Proteomes" id="UP001217582"/>
    </source>
</evidence>
<evidence type="ECO:0000313" key="11">
    <source>
        <dbReference type="EMBL" id="WFD15226.1"/>
    </source>
</evidence>
<dbReference type="PROSITE" id="PS51762">
    <property type="entry name" value="GH16_2"/>
    <property type="match status" value="1"/>
</dbReference>
<name>A0AAJ5YY98_9BASI</name>
<comment type="caution">
    <text evidence="5">Lacks conserved residue(s) required for the propagation of feature annotation.</text>
</comment>
<gene>
    <name evidence="11" type="ORF">MARU1_001242</name>
</gene>
<evidence type="ECO:0000259" key="9">
    <source>
        <dbReference type="PROSITE" id="PS50941"/>
    </source>
</evidence>
<evidence type="ECO:0000259" key="10">
    <source>
        <dbReference type="PROSITE" id="PS51762"/>
    </source>
</evidence>
<evidence type="ECO:0000256" key="2">
    <source>
        <dbReference type="ARBA" id="ARBA00022729"/>
    </source>
</evidence>
<dbReference type="InterPro" id="IPR036861">
    <property type="entry name" value="Endochitinase-like_sf"/>
</dbReference>
<dbReference type="PANTHER" id="PTHR10963">
    <property type="entry name" value="GLYCOSYL HYDROLASE-RELATED"/>
    <property type="match status" value="1"/>
</dbReference>
<dbReference type="GO" id="GO:0005975">
    <property type="term" value="P:carbohydrate metabolic process"/>
    <property type="evidence" value="ECO:0007669"/>
    <property type="project" value="InterPro"/>
</dbReference>
<dbReference type="InterPro" id="IPR013320">
    <property type="entry name" value="ConA-like_dom_sf"/>
</dbReference>
<evidence type="ECO:0000256" key="5">
    <source>
        <dbReference type="PROSITE-ProRule" id="PRU00261"/>
    </source>
</evidence>
<evidence type="ECO:0000256" key="4">
    <source>
        <dbReference type="ARBA" id="ARBA00023295"/>
    </source>
</evidence>
<dbReference type="InterPro" id="IPR050546">
    <property type="entry name" value="Glycosyl_Hydrlase_16"/>
</dbReference>
<feature type="compositionally biased region" description="Polar residues" evidence="6">
    <location>
        <begin position="632"/>
        <end position="650"/>
    </location>
</feature>
<dbReference type="EMBL" id="CP119917">
    <property type="protein sequence ID" value="WFD15226.1"/>
    <property type="molecule type" value="Genomic_DNA"/>
</dbReference>
<reference evidence="11 12" key="1">
    <citation type="submission" date="2023-03" db="EMBL/GenBank/DDBJ databases">
        <title>Mating type loci evolution in Malassezia.</title>
        <authorList>
            <person name="Coelho M.A."/>
        </authorList>
    </citation>
    <scope>NUCLEOTIDE SEQUENCE [LARGE SCALE GENOMIC DNA]</scope>
    <source>
        <strain evidence="11 12">CBS 13387</strain>
    </source>
</reference>
<proteinExistence type="predicted"/>
<feature type="region of interest" description="Disordered" evidence="6">
    <location>
        <begin position="340"/>
        <end position="391"/>
    </location>
</feature>
<evidence type="ECO:0000256" key="3">
    <source>
        <dbReference type="ARBA" id="ARBA00022801"/>
    </source>
</evidence>
<dbReference type="GO" id="GO:0008061">
    <property type="term" value="F:chitin binding"/>
    <property type="evidence" value="ECO:0007669"/>
    <property type="project" value="UniProtKB-UniRule"/>
</dbReference>
<dbReference type="SUPFAM" id="SSF57016">
    <property type="entry name" value="Plant lectins/antimicrobial peptides"/>
    <property type="match status" value="1"/>
</dbReference>
<evidence type="ECO:0000256" key="8">
    <source>
        <dbReference type="SAM" id="SignalP"/>
    </source>
</evidence>
<feature type="region of interest" description="Disordered" evidence="6">
    <location>
        <begin position="603"/>
        <end position="650"/>
    </location>
</feature>
<dbReference type="PANTHER" id="PTHR10963:SF22">
    <property type="entry name" value="GLYCOSIDASE CRH2-RELATED"/>
    <property type="match status" value="1"/>
</dbReference>
<dbReference type="Gene3D" id="3.30.60.10">
    <property type="entry name" value="Endochitinase-like"/>
    <property type="match status" value="1"/>
</dbReference>
<dbReference type="Pfam" id="PF00722">
    <property type="entry name" value="Glyco_hydro_16"/>
    <property type="match status" value="1"/>
</dbReference>
<feature type="domain" description="Chitin-binding type-1" evidence="9">
    <location>
        <begin position="19"/>
        <end position="66"/>
    </location>
</feature>
<protein>
    <recommendedName>
        <fullName evidence="13">GH16 domain-containing protein</fullName>
    </recommendedName>
</protein>
<evidence type="ECO:0008006" key="13">
    <source>
        <dbReference type="Google" id="ProtNLM"/>
    </source>
</evidence>
<evidence type="ECO:0000256" key="1">
    <source>
        <dbReference type="ARBA" id="ARBA00022669"/>
    </source>
</evidence>
<organism evidence="11 12">
    <name type="scientific">Malassezia arunalokei</name>
    <dbReference type="NCBI Taxonomy" id="1514897"/>
    <lineage>
        <taxon>Eukaryota</taxon>
        <taxon>Fungi</taxon>
        <taxon>Dikarya</taxon>
        <taxon>Basidiomycota</taxon>
        <taxon>Ustilaginomycotina</taxon>
        <taxon>Malasseziomycetes</taxon>
        <taxon>Malasseziales</taxon>
        <taxon>Malasseziaceae</taxon>
        <taxon>Malassezia</taxon>
    </lineage>
</organism>
<keyword evidence="1 5" id="KW-0147">Chitin-binding</keyword>
<feature type="chain" id="PRO_5042513119" description="GH16 domain-containing protein" evidence="8">
    <location>
        <begin position="18"/>
        <end position="650"/>
    </location>
</feature>